<sequence length="422" mass="49486">MSCGEDKEVLFEALDAVEEKYDLRKSQYEMLEEIRDQLAECDSVAVLTTRPGSGKTWLLRRIAREYRERVFYSVPSPDLAEREYKKFKEWELSVDLWRRVEDYDEPCQVKLPELLGELEQEELFEVMAHAGSAQDEPKCYPWFYRKEGPLLKPLEDEELREKVRRALYRENPFIKGFAPWDSCGNCEIIRQLREPARIVCLSFKKLLSAPFLYASHRCAREALGKEPFVSEEDWEEALEGSLVVLDDAHVLPGALIVEIRGYVRVGSRTLMDELKDLALDQSHMWSVVDWNRDVRKVKKALEEKTKFREVYDRLTYELEDWIEELRELVERECRADYLDAKKNLSLLNELIERSEEAGIREWVVVKSPRRGRPILTFAPVVKNLEQLLKLLMGPEYFELPVAYLVAENRPTLSELDRRGVGV</sequence>
<dbReference type="Gene3D" id="3.40.50.300">
    <property type="entry name" value="P-loop containing nucleotide triphosphate hydrolases"/>
    <property type="match status" value="1"/>
</dbReference>
<name>A0A832TCF9_9EURY</name>
<dbReference type="GO" id="GO:0003677">
    <property type="term" value="F:DNA binding"/>
    <property type="evidence" value="ECO:0007669"/>
    <property type="project" value="InterPro"/>
</dbReference>
<dbReference type="GO" id="GO:0004386">
    <property type="term" value="F:helicase activity"/>
    <property type="evidence" value="ECO:0007669"/>
    <property type="project" value="UniProtKB-KW"/>
</dbReference>
<evidence type="ECO:0000259" key="5">
    <source>
        <dbReference type="PROSITE" id="PS51193"/>
    </source>
</evidence>
<evidence type="ECO:0000256" key="3">
    <source>
        <dbReference type="ARBA" id="ARBA00022840"/>
    </source>
</evidence>
<dbReference type="EMBL" id="DUJS01000003">
    <property type="protein sequence ID" value="HII70268.1"/>
    <property type="molecule type" value="Genomic_DNA"/>
</dbReference>
<evidence type="ECO:0000256" key="4">
    <source>
        <dbReference type="SAM" id="Coils"/>
    </source>
</evidence>
<dbReference type="RefSeq" id="WP_011019771.1">
    <property type="nucleotide sequence ID" value="NZ_DUJS01000003.1"/>
</dbReference>
<feature type="domain" description="Helicase ATP-binding" evidence="5">
    <location>
        <begin position="13"/>
        <end position="308"/>
    </location>
</feature>
<evidence type="ECO:0000256" key="2">
    <source>
        <dbReference type="ARBA" id="ARBA00022801"/>
    </source>
</evidence>
<dbReference type="Proteomes" id="UP000619545">
    <property type="component" value="Unassembled WGS sequence"/>
</dbReference>
<gene>
    <name evidence="6" type="ORF">HA336_03430</name>
</gene>
<keyword evidence="1" id="KW-0547">Nucleotide-binding</keyword>
<feature type="coiled-coil region" evidence="4">
    <location>
        <begin position="311"/>
        <end position="357"/>
    </location>
</feature>
<dbReference type="AlphaFoldDB" id="A0A832TCF9"/>
<protein>
    <submittedName>
        <fullName evidence="6">DEAD/DEAH box helicase family protein</fullName>
    </submittedName>
</protein>
<organism evidence="6 7">
    <name type="scientific">Methanopyrus kandleri</name>
    <dbReference type="NCBI Taxonomy" id="2320"/>
    <lineage>
        <taxon>Archaea</taxon>
        <taxon>Methanobacteriati</taxon>
        <taxon>Methanobacteriota</taxon>
        <taxon>Methanomada group</taxon>
        <taxon>Methanopyri</taxon>
        <taxon>Methanopyrales</taxon>
        <taxon>Methanopyraceae</taxon>
        <taxon>Methanopyrus</taxon>
    </lineage>
</organism>
<keyword evidence="2" id="KW-0378">Hydrolase</keyword>
<comment type="caution">
    <text evidence="6">The sequence shown here is derived from an EMBL/GenBank/DDBJ whole genome shotgun (WGS) entry which is preliminary data.</text>
</comment>
<evidence type="ECO:0000256" key="1">
    <source>
        <dbReference type="ARBA" id="ARBA00022741"/>
    </source>
</evidence>
<proteinExistence type="predicted"/>
<dbReference type="GO" id="GO:0005524">
    <property type="term" value="F:ATP binding"/>
    <property type="evidence" value="ECO:0007669"/>
    <property type="project" value="UniProtKB-KW"/>
</dbReference>
<dbReference type="InterPro" id="IPR027417">
    <property type="entry name" value="P-loop_NTPase"/>
</dbReference>
<evidence type="ECO:0000313" key="6">
    <source>
        <dbReference type="EMBL" id="HII70268.1"/>
    </source>
</evidence>
<dbReference type="GO" id="GO:0016787">
    <property type="term" value="F:hydrolase activity"/>
    <property type="evidence" value="ECO:0007669"/>
    <property type="project" value="UniProtKB-KW"/>
</dbReference>
<keyword evidence="3" id="KW-0067">ATP-binding</keyword>
<dbReference type="GeneID" id="1477998"/>
<keyword evidence="4" id="KW-0175">Coiled coil</keyword>
<reference evidence="6" key="1">
    <citation type="journal article" date="2020" name="bioRxiv">
        <title>A rank-normalized archaeal taxonomy based on genome phylogeny resolves widespread incomplete and uneven classifications.</title>
        <authorList>
            <person name="Rinke C."/>
            <person name="Chuvochina M."/>
            <person name="Mussig A.J."/>
            <person name="Chaumeil P.-A."/>
            <person name="Waite D.W."/>
            <person name="Whitman W.B."/>
            <person name="Parks D.H."/>
            <person name="Hugenholtz P."/>
        </authorList>
    </citation>
    <scope>NUCLEOTIDE SEQUENCE</scope>
    <source>
        <strain evidence="6">UBA8853</strain>
    </source>
</reference>
<dbReference type="SUPFAM" id="SSF52540">
    <property type="entry name" value="P-loop containing nucleoside triphosphate hydrolases"/>
    <property type="match status" value="2"/>
</dbReference>
<accession>A0A832TCF9</accession>
<evidence type="ECO:0000313" key="7">
    <source>
        <dbReference type="Proteomes" id="UP000619545"/>
    </source>
</evidence>
<keyword evidence="6" id="KW-0347">Helicase</keyword>
<dbReference type="InterPro" id="IPR006935">
    <property type="entry name" value="Helicase/UvrB_N"/>
</dbReference>
<dbReference type="PROSITE" id="PS51193">
    <property type="entry name" value="HELICASE_ATP_BIND_2"/>
    <property type="match status" value="1"/>
</dbReference>
<dbReference type="Pfam" id="PF04851">
    <property type="entry name" value="ResIII"/>
    <property type="match status" value="1"/>
</dbReference>
<dbReference type="InterPro" id="IPR014013">
    <property type="entry name" value="Helic_SF1/SF2_ATP-bd_DinG/Rad3"/>
</dbReference>